<dbReference type="HOGENOM" id="CLU_002359_2_1_1"/>
<proteinExistence type="inferred from homology"/>
<reference evidence="7" key="1">
    <citation type="journal article" date="2012" name="Nature">
        <title>The oyster genome reveals stress adaptation and complexity of shell formation.</title>
        <authorList>
            <person name="Zhang G."/>
            <person name="Fang X."/>
            <person name="Guo X."/>
            <person name="Li L."/>
            <person name="Luo R."/>
            <person name="Xu F."/>
            <person name="Yang P."/>
            <person name="Zhang L."/>
            <person name="Wang X."/>
            <person name="Qi H."/>
            <person name="Xiong Z."/>
            <person name="Que H."/>
            <person name="Xie Y."/>
            <person name="Holland P.W."/>
            <person name="Paps J."/>
            <person name="Zhu Y."/>
            <person name="Wu F."/>
            <person name="Chen Y."/>
            <person name="Wang J."/>
            <person name="Peng C."/>
            <person name="Meng J."/>
            <person name="Yang L."/>
            <person name="Liu J."/>
            <person name="Wen B."/>
            <person name="Zhang N."/>
            <person name="Huang Z."/>
            <person name="Zhu Q."/>
            <person name="Feng Y."/>
            <person name="Mount A."/>
            <person name="Hedgecock D."/>
            <person name="Xu Z."/>
            <person name="Liu Y."/>
            <person name="Domazet-Loso T."/>
            <person name="Du Y."/>
            <person name="Sun X."/>
            <person name="Zhang S."/>
            <person name="Liu B."/>
            <person name="Cheng P."/>
            <person name="Jiang X."/>
            <person name="Li J."/>
            <person name="Fan D."/>
            <person name="Wang W."/>
            <person name="Fu W."/>
            <person name="Wang T."/>
            <person name="Wang B."/>
            <person name="Zhang J."/>
            <person name="Peng Z."/>
            <person name="Li Y."/>
            <person name="Li N."/>
            <person name="Wang J."/>
            <person name="Chen M."/>
            <person name="He Y."/>
            <person name="Tan F."/>
            <person name="Song X."/>
            <person name="Zheng Q."/>
            <person name="Huang R."/>
            <person name="Yang H."/>
            <person name="Du X."/>
            <person name="Chen L."/>
            <person name="Yang M."/>
            <person name="Gaffney P.M."/>
            <person name="Wang S."/>
            <person name="Luo L."/>
            <person name="She Z."/>
            <person name="Ming Y."/>
            <person name="Huang W."/>
            <person name="Zhang S."/>
            <person name="Huang B."/>
            <person name="Zhang Y."/>
            <person name="Qu T."/>
            <person name="Ni P."/>
            <person name="Miao G."/>
            <person name="Wang J."/>
            <person name="Wang Q."/>
            <person name="Steinberg C.E."/>
            <person name="Wang H."/>
            <person name="Li N."/>
            <person name="Qian L."/>
            <person name="Zhang G."/>
            <person name="Li Y."/>
            <person name="Yang H."/>
            <person name="Liu X."/>
            <person name="Wang J."/>
            <person name="Yin Y."/>
            <person name="Wang J."/>
        </authorList>
    </citation>
    <scope>NUCLEOTIDE SEQUENCE [LARGE SCALE GENOMIC DNA]</scope>
    <source>
        <strain evidence="7">05x7-T-G4-1.051#20</strain>
    </source>
</reference>
<dbReference type="InterPro" id="IPR001036">
    <property type="entry name" value="Acrflvin-R"/>
</dbReference>
<evidence type="ECO:0000256" key="5">
    <source>
        <dbReference type="ARBA" id="ARBA00023136"/>
    </source>
</evidence>
<dbReference type="Gene3D" id="1.20.1640.10">
    <property type="entry name" value="Multidrug efflux transporter AcrB transmembrane domain"/>
    <property type="match status" value="2"/>
</dbReference>
<evidence type="ECO:0000256" key="6">
    <source>
        <dbReference type="ARBA" id="ARBA00023180"/>
    </source>
</evidence>
<comment type="similarity">
    <text evidence="2">Belongs to the patched family.</text>
</comment>
<keyword evidence="6" id="KW-0325">Glycoprotein</keyword>
<comment type="subcellular location">
    <subcellularLocation>
        <location evidence="1">Membrane</location>
        <topology evidence="1">Multi-pass membrane protein</topology>
    </subcellularLocation>
</comment>
<dbReference type="InterPro" id="IPR003392">
    <property type="entry name" value="PTHD_SSD"/>
</dbReference>
<evidence type="ECO:0000256" key="1">
    <source>
        <dbReference type="ARBA" id="ARBA00004141"/>
    </source>
</evidence>
<accession>K1QR39</accession>
<dbReference type="PRINTS" id="PR00702">
    <property type="entry name" value="ACRIFLAVINRP"/>
</dbReference>
<dbReference type="Pfam" id="PF02460">
    <property type="entry name" value="Patched"/>
    <property type="match status" value="1"/>
</dbReference>
<dbReference type="PANTHER" id="PTHR10796">
    <property type="entry name" value="PATCHED-RELATED"/>
    <property type="match status" value="1"/>
</dbReference>
<dbReference type="FunCoup" id="K1QR39">
    <property type="interactions" value="1"/>
</dbReference>
<keyword evidence="3" id="KW-0812">Transmembrane</keyword>
<organism evidence="7">
    <name type="scientific">Magallana gigas</name>
    <name type="common">Pacific oyster</name>
    <name type="synonym">Crassostrea gigas</name>
    <dbReference type="NCBI Taxonomy" id="29159"/>
    <lineage>
        <taxon>Eukaryota</taxon>
        <taxon>Metazoa</taxon>
        <taxon>Spiralia</taxon>
        <taxon>Lophotrochozoa</taxon>
        <taxon>Mollusca</taxon>
        <taxon>Bivalvia</taxon>
        <taxon>Autobranchia</taxon>
        <taxon>Pteriomorphia</taxon>
        <taxon>Ostreida</taxon>
        <taxon>Ostreoidea</taxon>
        <taxon>Ostreidae</taxon>
        <taxon>Magallana</taxon>
    </lineage>
</organism>
<evidence type="ECO:0000256" key="4">
    <source>
        <dbReference type="ARBA" id="ARBA00022989"/>
    </source>
</evidence>
<dbReference type="InParanoid" id="K1QR39"/>
<dbReference type="EMBL" id="JH815890">
    <property type="protein sequence ID" value="EKC31360.1"/>
    <property type="molecule type" value="Genomic_DNA"/>
</dbReference>
<keyword evidence="4" id="KW-1133">Transmembrane helix</keyword>
<dbReference type="SUPFAM" id="SSF82866">
    <property type="entry name" value="Multidrug efflux transporter AcrB transmembrane domain"/>
    <property type="match status" value="2"/>
</dbReference>
<evidence type="ECO:0000313" key="7">
    <source>
        <dbReference type="EMBL" id="EKC31360.1"/>
    </source>
</evidence>
<protein>
    <submittedName>
        <fullName evidence="7">Patched domain-containing protein 3</fullName>
    </submittedName>
</protein>
<evidence type="ECO:0000256" key="3">
    <source>
        <dbReference type="ARBA" id="ARBA00022692"/>
    </source>
</evidence>
<keyword evidence="5" id="KW-0472">Membrane</keyword>
<sequence length="877" mass="98698">MEELQQCRKRYEGFFGILFEKLGSFISKYPKIVISICVVVNSLFLIGLLELSTENNVEVLYTPSNSQAYKDREFLKNVYSDPTTSNFESYQLETFGRYVDVMMISKNKSDIMNQEYIDEINNINQFIQNSVVVYETDGTAYKFANVCALSSSECSVLGGVVLDSEFQRQFIQRNVSFPMYNSQLLSPIFANARSQKGKLASTIGVRLRYYLQQINSLPKTWENEFLNQIPHLKPNLTDVAYANSESLETELNKATDSDITFFSVTFTLMMTYACQASASSWLKCNNIANRANLGIAGVITPVLGIGAAFGFVSAIGIKFTNIVGVMPFLIIAIGIDDMFILMSGMAGAPSLSKASIEDRMKSMLRTSGISITITSVTDLLAFGVGATSVFQSIRTFCIYTGVAVMFCYMNQLFLMCPAICLNEIRTSKRRHFCICCLEIKERDSAQNSKNPIDRCLTGNIPESRDDVESSLEKYPKKLAVKIHSHFVGKIMIFILFMSYLGSSIYGTMHLKQGLHLFNLVSKRSYFHTYSTWENNYFTVEPLIAVCVKNENTYSLNLTQSQISSIMTQAKLDTGIDDTFEINWLTAYKQSPLYNDSTETKFVTGLKSFLNIEPRFSNYIVFSTSKLKIRSSKFYIKSVNLKSSSDQGALMERLRELGKNSQFIFFYTPAFIFFEQYVQILPSTLLTVGIAVVVILAVTFIFIPRPLLVVIVALTVISIMVGIFGFMYYWDLTLSSVTMIHLVMSVGFSVDFAVHICHSFLSSRSESEVLKSALDKSGGPVFNAAFSSLLGIVMLFFSESYIFQSFGKVMLLVVSFGLVHAVFFLPLLLDILMLLMKRKEIETRKTNDEETQSNTTELNDDRVSSSSVSTLQVFSQYM</sequence>
<dbReference type="AlphaFoldDB" id="K1QR39"/>
<evidence type="ECO:0000256" key="2">
    <source>
        <dbReference type="ARBA" id="ARBA00005585"/>
    </source>
</evidence>
<gene>
    <name evidence="7" type="ORF">CGI_10019218</name>
</gene>
<dbReference type="PROSITE" id="PS50156">
    <property type="entry name" value="SSD"/>
    <property type="match status" value="1"/>
</dbReference>
<dbReference type="InterPro" id="IPR051697">
    <property type="entry name" value="Patched_domain-protein"/>
</dbReference>
<dbReference type="GO" id="GO:0016020">
    <property type="term" value="C:membrane"/>
    <property type="evidence" value="ECO:0007669"/>
    <property type="project" value="UniProtKB-SubCell"/>
</dbReference>
<dbReference type="GO" id="GO:0022857">
    <property type="term" value="F:transmembrane transporter activity"/>
    <property type="evidence" value="ECO:0007669"/>
    <property type="project" value="InterPro"/>
</dbReference>
<dbReference type="InterPro" id="IPR000731">
    <property type="entry name" value="SSD"/>
</dbReference>
<name>K1QR39_MAGGI</name>
<dbReference type="PANTHER" id="PTHR10796:SF92">
    <property type="entry name" value="PATCHED-RELATED, ISOFORM A"/>
    <property type="match status" value="1"/>
</dbReference>